<evidence type="ECO:0000259" key="1">
    <source>
        <dbReference type="PROSITE" id="PS50181"/>
    </source>
</evidence>
<proteinExistence type="predicted"/>
<dbReference type="Pfam" id="PF00646">
    <property type="entry name" value="F-box"/>
    <property type="match status" value="1"/>
</dbReference>
<dbReference type="InterPro" id="IPR036047">
    <property type="entry name" value="F-box-like_dom_sf"/>
</dbReference>
<reference evidence="3" key="2">
    <citation type="submission" date="2025-08" db="UniProtKB">
        <authorList>
            <consortium name="RefSeq"/>
        </authorList>
    </citation>
    <scope>IDENTIFICATION</scope>
    <source>
        <tissue evidence="3">Leaf</tissue>
    </source>
</reference>
<dbReference type="PANTHER" id="PTHR32212:SF269">
    <property type="entry name" value="F-BOX_RNI_FBD-LIKE DOMAIN PROTEIN"/>
    <property type="match status" value="1"/>
</dbReference>
<dbReference type="Proteomes" id="UP000189701">
    <property type="component" value="Unplaced"/>
</dbReference>
<protein>
    <submittedName>
        <fullName evidence="3">F-box protein At2g39415</fullName>
    </submittedName>
</protein>
<dbReference type="PANTHER" id="PTHR32212">
    <property type="entry name" value="CYCLIN-LIKE F-BOX"/>
    <property type="match status" value="1"/>
</dbReference>
<evidence type="ECO:0000313" key="2">
    <source>
        <dbReference type="Proteomes" id="UP000189701"/>
    </source>
</evidence>
<dbReference type="Gene3D" id="1.20.1280.50">
    <property type="match status" value="1"/>
</dbReference>
<feature type="domain" description="F-box" evidence="1">
    <location>
        <begin position="2"/>
        <end position="47"/>
    </location>
</feature>
<keyword evidence="2" id="KW-1185">Reference proteome</keyword>
<organism evidence="2 3">
    <name type="scientific">Nicotiana sylvestris</name>
    <name type="common">Wood tobacco</name>
    <name type="synonym">South American tobacco</name>
    <dbReference type="NCBI Taxonomy" id="4096"/>
    <lineage>
        <taxon>Eukaryota</taxon>
        <taxon>Viridiplantae</taxon>
        <taxon>Streptophyta</taxon>
        <taxon>Embryophyta</taxon>
        <taxon>Tracheophyta</taxon>
        <taxon>Spermatophyta</taxon>
        <taxon>Magnoliopsida</taxon>
        <taxon>eudicotyledons</taxon>
        <taxon>Gunneridae</taxon>
        <taxon>Pentapetalae</taxon>
        <taxon>asterids</taxon>
        <taxon>lamiids</taxon>
        <taxon>Solanales</taxon>
        <taxon>Solanaceae</taxon>
        <taxon>Nicotianoideae</taxon>
        <taxon>Nicotianeae</taxon>
        <taxon>Nicotiana</taxon>
    </lineage>
</organism>
<dbReference type="SUPFAM" id="SSF81383">
    <property type="entry name" value="F-box domain"/>
    <property type="match status" value="1"/>
</dbReference>
<sequence length="47" mass="5615">MVDRLGQLPYCILTDILSRLDTKTAMRTTILSKRWRHILRQILVFDI</sequence>
<dbReference type="InterPro" id="IPR001810">
    <property type="entry name" value="F-box_dom"/>
</dbReference>
<dbReference type="AlphaFoldDB" id="A0A1U7VCT0"/>
<dbReference type="PROSITE" id="PS50181">
    <property type="entry name" value="FBOX"/>
    <property type="match status" value="1"/>
</dbReference>
<name>A0A1U7VCT0_NICSY</name>
<gene>
    <name evidence="3" type="primary">LOC104217355</name>
</gene>
<accession>A0A1U7VCT0</accession>
<dbReference type="RefSeq" id="XP_009765882.1">
    <property type="nucleotide sequence ID" value="XM_009767580.1"/>
</dbReference>
<evidence type="ECO:0000313" key="3">
    <source>
        <dbReference type="RefSeq" id="XP_009765882.1"/>
    </source>
</evidence>
<reference evidence="2" key="1">
    <citation type="journal article" date="2013" name="Genome Biol.">
        <title>Reference genomes and transcriptomes of Nicotiana sylvestris and Nicotiana tomentosiformis.</title>
        <authorList>
            <person name="Sierro N."/>
            <person name="Battey J.N."/>
            <person name="Ouadi S."/>
            <person name="Bovet L."/>
            <person name="Goepfert S."/>
            <person name="Bakaher N."/>
            <person name="Peitsch M.C."/>
            <person name="Ivanov N.V."/>
        </authorList>
    </citation>
    <scope>NUCLEOTIDE SEQUENCE [LARGE SCALE GENOMIC DNA]</scope>
</reference>